<proteinExistence type="predicted"/>
<keyword evidence="4" id="KW-0413">Isomerase</keyword>
<dbReference type="Proteomes" id="UP000541033">
    <property type="component" value="Unassembled WGS sequence"/>
</dbReference>
<dbReference type="RefSeq" id="WP_167150601.1">
    <property type="nucleotide sequence ID" value="NZ_JAAMOX010000002.1"/>
</dbReference>
<keyword evidence="2" id="KW-0732">Signal</keyword>
<evidence type="ECO:0000313" key="4">
    <source>
        <dbReference type="EMBL" id="NIH54193.1"/>
    </source>
</evidence>
<evidence type="ECO:0000256" key="2">
    <source>
        <dbReference type="SAM" id="SignalP"/>
    </source>
</evidence>
<dbReference type="EMBL" id="JAAMOX010000002">
    <property type="protein sequence ID" value="NIH54193.1"/>
    <property type="molecule type" value="Genomic_DNA"/>
</dbReference>
<dbReference type="GO" id="GO:0016853">
    <property type="term" value="F:isomerase activity"/>
    <property type="evidence" value="ECO:0007669"/>
    <property type="project" value="UniProtKB-KW"/>
</dbReference>
<dbReference type="Gene3D" id="3.40.30.10">
    <property type="entry name" value="Glutaredoxin"/>
    <property type="match status" value="1"/>
</dbReference>
<reference evidence="4 5" key="1">
    <citation type="submission" date="2020-02" db="EMBL/GenBank/DDBJ databases">
        <title>Sequencing the genomes of 1000 actinobacteria strains.</title>
        <authorList>
            <person name="Klenk H.-P."/>
        </authorList>
    </citation>
    <scope>NUCLEOTIDE SEQUENCE [LARGE SCALE GENOMIC DNA]</scope>
    <source>
        <strain evidence="4 5">DSM 27960</strain>
    </source>
</reference>
<dbReference type="PROSITE" id="PS51257">
    <property type="entry name" value="PROKAR_LIPOPROTEIN"/>
    <property type="match status" value="1"/>
</dbReference>
<evidence type="ECO:0000259" key="3">
    <source>
        <dbReference type="Pfam" id="PF13462"/>
    </source>
</evidence>
<feature type="domain" description="Thioredoxin-like fold" evidence="3">
    <location>
        <begin position="68"/>
        <end position="219"/>
    </location>
</feature>
<dbReference type="AlphaFoldDB" id="A0A7X5R203"/>
<dbReference type="InterPro" id="IPR012336">
    <property type="entry name" value="Thioredoxin-like_fold"/>
</dbReference>
<evidence type="ECO:0000313" key="5">
    <source>
        <dbReference type="Proteomes" id="UP000541033"/>
    </source>
</evidence>
<organism evidence="4 5">
    <name type="scientific">Lysinibacter cavernae</name>
    <dbReference type="NCBI Taxonomy" id="1640652"/>
    <lineage>
        <taxon>Bacteria</taxon>
        <taxon>Bacillati</taxon>
        <taxon>Actinomycetota</taxon>
        <taxon>Actinomycetes</taxon>
        <taxon>Micrococcales</taxon>
        <taxon>Microbacteriaceae</taxon>
        <taxon>Lysinibacter</taxon>
    </lineage>
</organism>
<sequence>MSKFKRSLAGLAGAAALLLALSACTVNSVDNSSDKTDKGSSSSSDSDEVKVPSIAKDGGLEVGTGLNEIDVWVDYQCSHCRDFEESNGDYLTTLVETDNATVRIHPLYFLDRGAVDGSSFRAGNALACVADQSPDVMLEYSAKLFAADKWSDQIFVELADDLDVSGVDSCIEDLTFGPWLTESMKDAMEGDSLPATTEIERVQSTPTVVVNGAVYKGDPKSNSAFVSFFEANQKN</sequence>
<feature type="chain" id="PRO_5031065830" evidence="2">
    <location>
        <begin position="29"/>
        <end position="235"/>
    </location>
</feature>
<protein>
    <submittedName>
        <fullName evidence="4">Protein-disulfide isomerase</fullName>
    </submittedName>
</protein>
<feature type="signal peptide" evidence="2">
    <location>
        <begin position="1"/>
        <end position="28"/>
    </location>
</feature>
<dbReference type="Pfam" id="PF13462">
    <property type="entry name" value="Thioredoxin_4"/>
    <property type="match status" value="1"/>
</dbReference>
<name>A0A7X5R203_9MICO</name>
<comment type="caution">
    <text evidence="4">The sequence shown here is derived from an EMBL/GenBank/DDBJ whole genome shotgun (WGS) entry which is preliminary data.</text>
</comment>
<keyword evidence="5" id="KW-1185">Reference proteome</keyword>
<dbReference type="InterPro" id="IPR036249">
    <property type="entry name" value="Thioredoxin-like_sf"/>
</dbReference>
<dbReference type="CDD" id="cd02972">
    <property type="entry name" value="DsbA_family"/>
    <property type="match status" value="1"/>
</dbReference>
<dbReference type="SUPFAM" id="SSF52833">
    <property type="entry name" value="Thioredoxin-like"/>
    <property type="match status" value="1"/>
</dbReference>
<evidence type="ECO:0000256" key="1">
    <source>
        <dbReference type="SAM" id="MobiDB-lite"/>
    </source>
</evidence>
<feature type="region of interest" description="Disordered" evidence="1">
    <location>
        <begin position="28"/>
        <end position="51"/>
    </location>
</feature>
<accession>A0A7X5R203</accession>
<gene>
    <name evidence="4" type="ORF">FHX76_002089</name>
</gene>